<protein>
    <submittedName>
        <fullName evidence="1">Uncharacterized protein</fullName>
    </submittedName>
</protein>
<name>A0A0F8YIV7_9ZZZZ</name>
<gene>
    <name evidence="1" type="ORF">LCGC14_2814610</name>
</gene>
<reference evidence="1" key="1">
    <citation type="journal article" date="2015" name="Nature">
        <title>Complex archaea that bridge the gap between prokaryotes and eukaryotes.</title>
        <authorList>
            <person name="Spang A."/>
            <person name="Saw J.H."/>
            <person name="Jorgensen S.L."/>
            <person name="Zaremba-Niedzwiedzka K."/>
            <person name="Martijn J."/>
            <person name="Lind A.E."/>
            <person name="van Eijk R."/>
            <person name="Schleper C."/>
            <person name="Guy L."/>
            <person name="Ettema T.J."/>
        </authorList>
    </citation>
    <scope>NUCLEOTIDE SEQUENCE</scope>
</reference>
<accession>A0A0F8YIV7</accession>
<evidence type="ECO:0000313" key="1">
    <source>
        <dbReference type="EMBL" id="KKK81323.1"/>
    </source>
</evidence>
<sequence length="202" mass="21154">MGNVKHAFTSAKADGGDASLVRPSNWNAAHTGAVEILDRDLTQIDVANEAAETSVYSFSIPANALGVDGGFRLTLSGDMLKNAAGAMEIRVKLGATTVFLSDSSAPTSSANRHKWTLVILCLNSVAAAQKWNASMKMVANVQNLSVQVIGSGFNATLMEGYSSSAEDTTGALTLEVTIDWSVADASLSFRKEMALLELIPAA</sequence>
<proteinExistence type="predicted"/>
<comment type="caution">
    <text evidence="1">The sequence shown here is derived from an EMBL/GenBank/DDBJ whole genome shotgun (WGS) entry which is preliminary data.</text>
</comment>
<organism evidence="1">
    <name type="scientific">marine sediment metagenome</name>
    <dbReference type="NCBI Taxonomy" id="412755"/>
    <lineage>
        <taxon>unclassified sequences</taxon>
        <taxon>metagenomes</taxon>
        <taxon>ecological metagenomes</taxon>
    </lineage>
</organism>
<dbReference type="EMBL" id="LAZR01053173">
    <property type="protein sequence ID" value="KKK81323.1"/>
    <property type="molecule type" value="Genomic_DNA"/>
</dbReference>
<dbReference type="AlphaFoldDB" id="A0A0F8YIV7"/>